<evidence type="ECO:0000259" key="7">
    <source>
        <dbReference type="PROSITE" id="PS50103"/>
    </source>
</evidence>
<dbReference type="Gene3D" id="3.30.1370.210">
    <property type="match status" value="3"/>
</dbReference>
<feature type="region of interest" description="Disordered" evidence="6">
    <location>
        <begin position="225"/>
        <end position="246"/>
    </location>
</feature>
<feature type="compositionally biased region" description="Pro residues" evidence="6">
    <location>
        <begin position="228"/>
        <end position="238"/>
    </location>
</feature>
<evidence type="ECO:0000313" key="8">
    <source>
        <dbReference type="EMBL" id="KAH7292717.1"/>
    </source>
</evidence>
<dbReference type="GO" id="GO:0043484">
    <property type="term" value="P:regulation of RNA splicing"/>
    <property type="evidence" value="ECO:0007669"/>
    <property type="project" value="TreeGrafter"/>
</dbReference>
<dbReference type="Proteomes" id="UP000825935">
    <property type="component" value="Chromosome 29"/>
</dbReference>
<feature type="zinc finger region" description="C3H1-type" evidence="5">
    <location>
        <begin position="248"/>
        <end position="276"/>
    </location>
</feature>
<name>A0A8T2R9Y3_CERRI</name>
<evidence type="ECO:0000256" key="5">
    <source>
        <dbReference type="PROSITE-ProRule" id="PRU00723"/>
    </source>
</evidence>
<feature type="zinc finger region" description="C3H1-type" evidence="5">
    <location>
        <begin position="286"/>
        <end position="307"/>
    </location>
</feature>
<evidence type="ECO:0000256" key="2">
    <source>
        <dbReference type="ARBA" id="ARBA00022737"/>
    </source>
</evidence>
<evidence type="ECO:0000313" key="9">
    <source>
        <dbReference type="Proteomes" id="UP000825935"/>
    </source>
</evidence>
<feature type="domain" description="C3H1-type" evidence="7">
    <location>
        <begin position="132"/>
        <end position="160"/>
    </location>
</feature>
<dbReference type="AlphaFoldDB" id="A0A8T2R9Y3"/>
<dbReference type="PROSITE" id="PS50103">
    <property type="entry name" value="ZF_C3H1"/>
    <property type="match status" value="6"/>
</dbReference>
<evidence type="ECO:0000256" key="1">
    <source>
        <dbReference type="ARBA" id="ARBA00022723"/>
    </source>
</evidence>
<gene>
    <name evidence="8" type="ORF">KP509_29G082400</name>
</gene>
<keyword evidence="3 5" id="KW-0863">Zinc-finger</keyword>
<proteinExistence type="predicted"/>
<feature type="compositionally biased region" description="Basic and acidic residues" evidence="6">
    <location>
        <begin position="435"/>
        <end position="460"/>
    </location>
</feature>
<feature type="domain" description="C3H1-type" evidence="7">
    <location>
        <begin position="248"/>
        <end position="276"/>
    </location>
</feature>
<feature type="domain" description="C3H1-type" evidence="7">
    <location>
        <begin position="166"/>
        <end position="193"/>
    </location>
</feature>
<sequence>MSHGLWEDSGETLRKFRVQYAAVCLRFWSFSTAKVRGLTGTGSSMEADAEGNHENSMETCAEGIQESIVEADAERNRENLTEPDGERSRSRSPEPPPVRGRSRSPVRRRTRSPSRSRSRSRSGGPRSSSRREFTLPVCRDFIRGRCLRAPIDCRYAHPPPTVGIDGNEVIVCHDSLRDRCARGYSCRFFHPPPHLRVKVQELAGIHGARNSSYYHDMPYDGHRSAHMLPPPPPLPPPSVSAHGRETPKPTLEVCRDFVRGRCARHAEECRYAHHTSGNGNTDYVIVCQDFLRGKCHRSSCRYFHPPNHLRPQIRDRILEPYARDAVRDRHGGGYRPYIYNGGYYEHSHYQGATLQPPTPLPPPPPMMLPPHSKAPRDEDKLPICRDFHLRGNCSRESLCRFVHPDSNVQVVDNYVTVCRDYVRGHCKREQCRFYHPSDKHGTHSKNGDERRFDNGERNNDNMEAAEVASAE</sequence>
<feature type="domain" description="C3H1-type" evidence="7">
    <location>
        <begin position="286"/>
        <end position="307"/>
    </location>
</feature>
<dbReference type="InterPro" id="IPR054429">
    <property type="entry name" value="Znf-CCCH_Muscleblind-like"/>
</dbReference>
<feature type="zinc finger region" description="C3H1-type" evidence="5">
    <location>
        <begin position="412"/>
        <end position="438"/>
    </location>
</feature>
<feature type="region of interest" description="Disordered" evidence="6">
    <location>
        <begin position="435"/>
        <end position="471"/>
    </location>
</feature>
<protein>
    <recommendedName>
        <fullName evidence="7">C3H1-type domain-containing protein</fullName>
    </recommendedName>
</protein>
<dbReference type="Pfam" id="PF14608">
    <property type="entry name" value="zf-CCCH_2"/>
    <property type="match status" value="1"/>
</dbReference>
<accession>A0A8T2R9Y3</accession>
<dbReference type="GO" id="GO:0008270">
    <property type="term" value="F:zinc ion binding"/>
    <property type="evidence" value="ECO:0007669"/>
    <property type="project" value="UniProtKB-KW"/>
</dbReference>
<evidence type="ECO:0000256" key="3">
    <source>
        <dbReference type="ARBA" id="ARBA00022771"/>
    </source>
</evidence>
<dbReference type="GO" id="GO:0003723">
    <property type="term" value="F:RNA binding"/>
    <property type="evidence" value="ECO:0007669"/>
    <property type="project" value="TreeGrafter"/>
</dbReference>
<dbReference type="Pfam" id="PF22628">
    <property type="entry name" value="zf-CCCH_10"/>
    <property type="match status" value="4"/>
</dbReference>
<dbReference type="SMART" id="SM00356">
    <property type="entry name" value="ZnF_C3H1"/>
    <property type="match status" value="6"/>
</dbReference>
<comment type="caution">
    <text evidence="8">The sequence shown here is derived from an EMBL/GenBank/DDBJ whole genome shotgun (WGS) entry which is preliminary data.</text>
</comment>
<feature type="region of interest" description="Disordered" evidence="6">
    <location>
        <begin position="69"/>
        <end position="131"/>
    </location>
</feature>
<feature type="zinc finger region" description="C3H1-type" evidence="5">
    <location>
        <begin position="166"/>
        <end position="193"/>
    </location>
</feature>
<keyword evidence="9" id="KW-1185">Reference proteome</keyword>
<dbReference type="InterPro" id="IPR000571">
    <property type="entry name" value="Znf_CCCH"/>
</dbReference>
<feature type="compositionally biased region" description="Basic residues" evidence="6">
    <location>
        <begin position="100"/>
        <end position="120"/>
    </location>
</feature>
<dbReference type="EMBL" id="CM035434">
    <property type="protein sequence ID" value="KAH7292717.1"/>
    <property type="molecule type" value="Genomic_DNA"/>
</dbReference>
<feature type="zinc finger region" description="C3H1-type" evidence="5">
    <location>
        <begin position="132"/>
        <end position="160"/>
    </location>
</feature>
<feature type="domain" description="C3H1-type" evidence="7">
    <location>
        <begin position="378"/>
        <end position="406"/>
    </location>
</feature>
<feature type="domain" description="C3H1-type" evidence="7">
    <location>
        <begin position="412"/>
        <end position="438"/>
    </location>
</feature>
<evidence type="ECO:0000256" key="6">
    <source>
        <dbReference type="SAM" id="MobiDB-lite"/>
    </source>
</evidence>
<evidence type="ECO:0000256" key="4">
    <source>
        <dbReference type="ARBA" id="ARBA00022833"/>
    </source>
</evidence>
<dbReference type="PANTHER" id="PTHR12675">
    <property type="entry name" value="MUSCLEBLIND-LIKE PROTEIN"/>
    <property type="match status" value="1"/>
</dbReference>
<organism evidence="8 9">
    <name type="scientific">Ceratopteris richardii</name>
    <name type="common">Triangle waterfern</name>
    <dbReference type="NCBI Taxonomy" id="49495"/>
    <lineage>
        <taxon>Eukaryota</taxon>
        <taxon>Viridiplantae</taxon>
        <taxon>Streptophyta</taxon>
        <taxon>Embryophyta</taxon>
        <taxon>Tracheophyta</taxon>
        <taxon>Polypodiopsida</taxon>
        <taxon>Polypodiidae</taxon>
        <taxon>Polypodiales</taxon>
        <taxon>Pteridineae</taxon>
        <taxon>Pteridaceae</taxon>
        <taxon>Parkerioideae</taxon>
        <taxon>Ceratopteris</taxon>
    </lineage>
</organism>
<reference evidence="8" key="1">
    <citation type="submission" date="2021-08" db="EMBL/GenBank/DDBJ databases">
        <title>WGS assembly of Ceratopteris richardii.</title>
        <authorList>
            <person name="Marchant D.B."/>
            <person name="Chen G."/>
            <person name="Jenkins J."/>
            <person name="Shu S."/>
            <person name="Leebens-Mack J."/>
            <person name="Grimwood J."/>
            <person name="Schmutz J."/>
            <person name="Soltis P."/>
            <person name="Soltis D."/>
            <person name="Chen Z.-H."/>
        </authorList>
    </citation>
    <scope>NUCLEOTIDE SEQUENCE</scope>
    <source>
        <strain evidence="8">Whitten #5841</strain>
        <tissue evidence="8">Leaf</tissue>
    </source>
</reference>
<dbReference type="Pfam" id="PF00642">
    <property type="entry name" value="zf-CCCH"/>
    <property type="match status" value="1"/>
</dbReference>
<dbReference type="OMA" id="RERCTRG"/>
<keyword evidence="2" id="KW-0677">Repeat</keyword>
<keyword evidence="4 5" id="KW-0862">Zinc</keyword>
<feature type="compositionally biased region" description="Basic and acidic residues" evidence="6">
    <location>
        <begin position="72"/>
        <end position="92"/>
    </location>
</feature>
<feature type="zinc finger region" description="C3H1-type" evidence="5">
    <location>
        <begin position="378"/>
        <end position="406"/>
    </location>
</feature>
<dbReference type="PANTHER" id="PTHR12675:SF12">
    <property type="entry name" value="PROTEIN MUSCLEBLIND"/>
    <property type="match status" value="1"/>
</dbReference>
<dbReference type="OrthoDB" id="411372at2759"/>
<keyword evidence="1 5" id="KW-0479">Metal-binding</keyword>